<dbReference type="Proteomes" id="UP000002171">
    <property type="component" value="Unassembled WGS sequence"/>
</dbReference>
<evidence type="ECO:0000256" key="10">
    <source>
        <dbReference type="HAMAP-Rule" id="MF_00135"/>
    </source>
</evidence>
<gene>
    <name evidence="10" type="primary">trpF</name>
    <name evidence="12" type="ORF">MED92_04157</name>
</gene>
<dbReference type="InterPro" id="IPR013785">
    <property type="entry name" value="Aldolase_TIM"/>
</dbReference>
<dbReference type="Pfam" id="PF00697">
    <property type="entry name" value="PRAI"/>
    <property type="match status" value="1"/>
</dbReference>
<dbReference type="GO" id="GO:0000162">
    <property type="term" value="P:L-tryptophan biosynthetic process"/>
    <property type="evidence" value="ECO:0007669"/>
    <property type="project" value="UniProtKB-UniRule"/>
</dbReference>
<comment type="similarity">
    <text evidence="3 10">Belongs to the TrpF family.</text>
</comment>
<comment type="catalytic activity">
    <reaction evidence="1 10">
        <text>N-(5-phospho-beta-D-ribosyl)anthranilate = 1-(2-carboxyphenylamino)-1-deoxy-D-ribulose 5-phosphate</text>
        <dbReference type="Rhea" id="RHEA:21540"/>
        <dbReference type="ChEBI" id="CHEBI:18277"/>
        <dbReference type="ChEBI" id="CHEBI:58613"/>
        <dbReference type="EC" id="5.3.1.24"/>
    </reaction>
</comment>
<proteinExistence type="inferred from homology"/>
<dbReference type="SUPFAM" id="SSF51366">
    <property type="entry name" value="Ribulose-phoshate binding barrel"/>
    <property type="match status" value="1"/>
</dbReference>
<evidence type="ECO:0000313" key="13">
    <source>
        <dbReference type="Proteomes" id="UP000002171"/>
    </source>
</evidence>
<dbReference type="RefSeq" id="WP_007022846.1">
    <property type="nucleotide sequence ID" value="NZ_CH724127.1"/>
</dbReference>
<name>A0A7U8C7Y5_NEPCE</name>
<evidence type="ECO:0000256" key="5">
    <source>
        <dbReference type="ARBA" id="ARBA00022272"/>
    </source>
</evidence>
<dbReference type="OrthoDB" id="9796196at2"/>
<evidence type="ECO:0000256" key="3">
    <source>
        <dbReference type="ARBA" id="ARBA00007571"/>
    </source>
</evidence>
<dbReference type="InterPro" id="IPR001240">
    <property type="entry name" value="PRAI_dom"/>
</dbReference>
<protein>
    <recommendedName>
        <fullName evidence="5 10">N-(5'-phosphoribosyl)anthranilate isomerase</fullName>
        <shortName evidence="10">PRAI</shortName>
        <ecNumber evidence="4 10">5.3.1.24</ecNumber>
    </recommendedName>
</protein>
<dbReference type="UniPathway" id="UPA00035">
    <property type="reaction ID" value="UER00042"/>
</dbReference>
<keyword evidence="7 10" id="KW-0822">Tryptophan biosynthesis</keyword>
<evidence type="ECO:0000256" key="2">
    <source>
        <dbReference type="ARBA" id="ARBA00004664"/>
    </source>
</evidence>
<dbReference type="HAMAP" id="MF_00135">
    <property type="entry name" value="PRAI"/>
    <property type="match status" value="1"/>
</dbReference>
<dbReference type="FunFam" id="3.20.20.70:FF:000075">
    <property type="entry name" value="Tryptophan biosynthesis protein TRP1"/>
    <property type="match status" value="1"/>
</dbReference>
<dbReference type="EC" id="5.3.1.24" evidence="4 10"/>
<accession>A0A7U8C7Y5</accession>
<evidence type="ECO:0000256" key="4">
    <source>
        <dbReference type="ARBA" id="ARBA00012572"/>
    </source>
</evidence>
<reference evidence="12 13" key="1">
    <citation type="submission" date="2006-02" db="EMBL/GenBank/DDBJ databases">
        <authorList>
            <person name="Pinhassi J."/>
            <person name="Pedros-Alio C."/>
            <person name="Ferriera S."/>
            <person name="Johnson J."/>
            <person name="Kravitz S."/>
            <person name="Halpern A."/>
            <person name="Remington K."/>
            <person name="Beeson K."/>
            <person name="Tran B."/>
            <person name="Rogers Y.-H."/>
            <person name="Friedman R."/>
            <person name="Venter J.C."/>
        </authorList>
    </citation>
    <scope>NUCLEOTIDE SEQUENCE [LARGE SCALE GENOMIC DNA]</scope>
    <source>
        <strain evidence="12 13">MED92</strain>
    </source>
</reference>
<keyword evidence="6 10" id="KW-0028">Amino-acid biosynthesis</keyword>
<keyword evidence="13" id="KW-1185">Reference proteome</keyword>
<evidence type="ECO:0000256" key="6">
    <source>
        <dbReference type="ARBA" id="ARBA00022605"/>
    </source>
</evidence>
<evidence type="ECO:0000256" key="1">
    <source>
        <dbReference type="ARBA" id="ARBA00001164"/>
    </source>
</evidence>
<dbReference type="AlphaFoldDB" id="A0A7U8C7Y5"/>
<evidence type="ECO:0000256" key="8">
    <source>
        <dbReference type="ARBA" id="ARBA00023141"/>
    </source>
</evidence>
<comment type="pathway">
    <text evidence="2 10">Amino-acid biosynthesis; L-tryptophan biosynthesis; L-tryptophan from chorismate: step 3/5.</text>
</comment>
<feature type="domain" description="N-(5'phosphoribosyl) anthranilate isomerase (PRAI)" evidence="11">
    <location>
        <begin position="6"/>
        <end position="201"/>
    </location>
</feature>
<organism evidence="12 13">
    <name type="scientific">Neptuniibacter caesariensis</name>
    <dbReference type="NCBI Taxonomy" id="207954"/>
    <lineage>
        <taxon>Bacteria</taxon>
        <taxon>Pseudomonadati</taxon>
        <taxon>Pseudomonadota</taxon>
        <taxon>Gammaproteobacteria</taxon>
        <taxon>Oceanospirillales</taxon>
        <taxon>Oceanospirillaceae</taxon>
        <taxon>Neptuniibacter</taxon>
    </lineage>
</organism>
<dbReference type="PANTHER" id="PTHR42894">
    <property type="entry name" value="N-(5'-PHOSPHORIBOSYL)ANTHRANILATE ISOMERASE"/>
    <property type="match status" value="1"/>
</dbReference>
<evidence type="ECO:0000256" key="7">
    <source>
        <dbReference type="ARBA" id="ARBA00022822"/>
    </source>
</evidence>
<dbReference type="GO" id="GO:0004640">
    <property type="term" value="F:phosphoribosylanthranilate isomerase activity"/>
    <property type="evidence" value="ECO:0007669"/>
    <property type="project" value="UniProtKB-UniRule"/>
</dbReference>
<comment type="caution">
    <text evidence="12">The sequence shown here is derived from an EMBL/GenBank/DDBJ whole genome shotgun (WGS) entry which is preliminary data.</text>
</comment>
<evidence type="ECO:0000313" key="12">
    <source>
        <dbReference type="EMBL" id="EAR61760.1"/>
    </source>
</evidence>
<dbReference type="PANTHER" id="PTHR42894:SF1">
    <property type="entry name" value="N-(5'-PHOSPHORIBOSYL)ANTHRANILATE ISOMERASE"/>
    <property type="match status" value="1"/>
</dbReference>
<evidence type="ECO:0000256" key="9">
    <source>
        <dbReference type="ARBA" id="ARBA00023235"/>
    </source>
</evidence>
<dbReference type="CDD" id="cd00405">
    <property type="entry name" value="PRAI"/>
    <property type="match status" value="1"/>
</dbReference>
<dbReference type="InterPro" id="IPR044643">
    <property type="entry name" value="TrpF_fam"/>
</dbReference>
<dbReference type="Gene3D" id="3.20.20.70">
    <property type="entry name" value="Aldolase class I"/>
    <property type="match status" value="1"/>
</dbReference>
<sequence>MARTRVKICGITRLEDALTAIEAGADALGFVFYAPSPRSVEVKQAAEIIAQLPAFVTTTALFVNAEREFVDLVIRDARIDLLQFHGDEDEAFCNSFSRPYIKALRMKPELDLNAEVASFSSAQAILLDAYRPGMPGGTGEIFDWDRIPEQHPAPIILAGGLDSGNVAQAVAAVTPYAVDVSGGVEQSKGIKDANKINMFVNEVTRAN</sequence>
<dbReference type="NCBIfam" id="NF002299">
    <property type="entry name" value="PRK01222.1-6"/>
    <property type="match status" value="1"/>
</dbReference>
<dbReference type="InterPro" id="IPR011060">
    <property type="entry name" value="RibuloseP-bd_barrel"/>
</dbReference>
<keyword evidence="9 10" id="KW-0413">Isomerase</keyword>
<keyword evidence="8 10" id="KW-0057">Aromatic amino acid biosynthesis</keyword>
<evidence type="ECO:0000259" key="11">
    <source>
        <dbReference type="Pfam" id="PF00697"/>
    </source>
</evidence>
<dbReference type="EMBL" id="AAOW01000006">
    <property type="protein sequence ID" value="EAR61760.1"/>
    <property type="molecule type" value="Genomic_DNA"/>
</dbReference>
<dbReference type="NCBIfam" id="NF002298">
    <property type="entry name" value="PRK01222.1-4"/>
    <property type="match status" value="1"/>
</dbReference>